<evidence type="ECO:0000313" key="2">
    <source>
        <dbReference type="EMBL" id="MBE9079323.1"/>
    </source>
</evidence>
<dbReference type="CDD" id="cd07397">
    <property type="entry name" value="MPP_NostocDevT-like"/>
    <property type="match status" value="1"/>
</dbReference>
<dbReference type="InterPro" id="IPR027629">
    <property type="entry name" value="DevT-like"/>
</dbReference>
<feature type="domain" description="Calcineurin-like phosphoesterase" evidence="1">
    <location>
        <begin position="7"/>
        <end position="222"/>
    </location>
</feature>
<dbReference type="SUPFAM" id="SSF56300">
    <property type="entry name" value="Metallo-dependent phosphatases"/>
    <property type="match status" value="1"/>
</dbReference>
<dbReference type="PANTHER" id="PTHR35769">
    <property type="entry name" value="CALCINEURIN-LIKE METALLO-PHOSPHOESTERASE SUPERFAMILY PROTEIN"/>
    <property type="match status" value="1"/>
</dbReference>
<dbReference type="Proteomes" id="UP000636505">
    <property type="component" value="Unassembled WGS sequence"/>
</dbReference>
<name>A0A8J7AXI1_9CYAN</name>
<evidence type="ECO:0000259" key="1">
    <source>
        <dbReference type="Pfam" id="PF00149"/>
    </source>
</evidence>
<dbReference type="Gene3D" id="3.60.21.10">
    <property type="match status" value="1"/>
</dbReference>
<comment type="caution">
    <text evidence="2">The sequence shown here is derived from an EMBL/GenBank/DDBJ whole genome shotgun (WGS) entry which is preliminary data.</text>
</comment>
<dbReference type="InterPro" id="IPR029052">
    <property type="entry name" value="Metallo-depent_PP-like"/>
</dbReference>
<keyword evidence="3" id="KW-1185">Reference proteome</keyword>
<dbReference type="GO" id="GO:0016787">
    <property type="term" value="F:hydrolase activity"/>
    <property type="evidence" value="ECO:0007669"/>
    <property type="project" value="InterPro"/>
</dbReference>
<dbReference type="RefSeq" id="WP_193910169.1">
    <property type="nucleotide sequence ID" value="NZ_JADEXG010000053.1"/>
</dbReference>
<dbReference type="EMBL" id="JADEXG010000053">
    <property type="protein sequence ID" value="MBE9079323.1"/>
    <property type="molecule type" value="Genomic_DNA"/>
</dbReference>
<dbReference type="Pfam" id="PF00149">
    <property type="entry name" value="Metallophos"/>
    <property type="match status" value="1"/>
</dbReference>
<evidence type="ECO:0000313" key="3">
    <source>
        <dbReference type="Proteomes" id="UP000636505"/>
    </source>
</evidence>
<organism evidence="2 3">
    <name type="scientific">Vasconcelosia minhoensis LEGE 07310</name>
    <dbReference type="NCBI Taxonomy" id="915328"/>
    <lineage>
        <taxon>Bacteria</taxon>
        <taxon>Bacillati</taxon>
        <taxon>Cyanobacteriota</taxon>
        <taxon>Cyanophyceae</taxon>
        <taxon>Nodosilineales</taxon>
        <taxon>Cymatolegaceae</taxon>
        <taxon>Vasconcelosia</taxon>
        <taxon>Vasconcelosia minhoensis</taxon>
    </lineage>
</organism>
<sequence>MSKQTEMTIAVVGDVHDLWEAEDAAALRHLKADLVLFLGDYGNESVEIVRQIAAVDLPKAAVLGNHDAHYSASSKGQQKCPYDRAREDRVQQQLDLLGADHVGYGRREFPHLGLSVVGARPFSWGGSSWRYRQFYRDRFGVKSFQESTAKMMAAVKSAEQETLIFMGHVGPYGLGSQPEDPCGKDWEPMGGDCGDPDFADAIVQSRQVGKHIPLVAFGHMHHRLRHTQDYPRKRVVVDAAGTVYLNAANVPRIVDTGTDRLRSFSLVTLAAGQVKTISLVWLNQAFETVSTELLYANQSSLK</sequence>
<accession>A0A8J7AXI1</accession>
<dbReference type="InterPro" id="IPR004843">
    <property type="entry name" value="Calcineurin-like_PHP"/>
</dbReference>
<dbReference type="PANTHER" id="PTHR35769:SF2">
    <property type="entry name" value="CALCINEURIN-LIKE METALLO-PHOSPHOESTERASE SUPERFAMILY PROTEIN"/>
    <property type="match status" value="1"/>
</dbReference>
<proteinExistence type="predicted"/>
<dbReference type="AlphaFoldDB" id="A0A8J7AXI1"/>
<reference evidence="2" key="1">
    <citation type="submission" date="2020-10" db="EMBL/GenBank/DDBJ databases">
        <authorList>
            <person name="Castelo-Branco R."/>
            <person name="Eusebio N."/>
            <person name="Adriana R."/>
            <person name="Vieira A."/>
            <person name="Brugerolle De Fraissinette N."/>
            <person name="Rezende De Castro R."/>
            <person name="Schneider M.P."/>
            <person name="Vasconcelos V."/>
            <person name="Leao P.N."/>
        </authorList>
    </citation>
    <scope>NUCLEOTIDE SEQUENCE</scope>
    <source>
        <strain evidence="2">LEGE 07310</strain>
    </source>
</reference>
<dbReference type="NCBIfam" id="TIGR04168">
    <property type="entry name" value="TIGR04168 family protein"/>
    <property type="match status" value="1"/>
</dbReference>
<protein>
    <submittedName>
        <fullName evidence="2">TIGR04168 family protein</fullName>
    </submittedName>
</protein>
<gene>
    <name evidence="2" type="ORF">IQ241_18820</name>
</gene>